<name>A0ABR9EEH3_9GAMM</name>
<dbReference type="EMBL" id="AQGV01000012">
    <property type="protein sequence ID" value="MBE0369247.1"/>
    <property type="molecule type" value="Genomic_DNA"/>
</dbReference>
<dbReference type="InterPro" id="IPR010344">
    <property type="entry name" value="YbjH"/>
</dbReference>
<evidence type="ECO:0000313" key="2">
    <source>
        <dbReference type="EMBL" id="MBE0369247.1"/>
    </source>
</evidence>
<dbReference type="Pfam" id="PF06082">
    <property type="entry name" value="YjbH"/>
    <property type="match status" value="1"/>
</dbReference>
<evidence type="ECO:0000256" key="1">
    <source>
        <dbReference type="SAM" id="SignalP"/>
    </source>
</evidence>
<proteinExistence type="predicted"/>
<accession>A0ABR9EEH3</accession>
<dbReference type="Proteomes" id="UP000615755">
    <property type="component" value="Unassembled WGS sequence"/>
</dbReference>
<protein>
    <recommendedName>
        <fullName evidence="4">Exopolysaccharide biosynthesis protein YbjH</fullName>
    </recommendedName>
</protein>
<organism evidence="2 3">
    <name type="scientific">Pseudoalteromonas aurantia 208</name>
    <dbReference type="NCBI Taxonomy" id="1314867"/>
    <lineage>
        <taxon>Bacteria</taxon>
        <taxon>Pseudomonadati</taxon>
        <taxon>Pseudomonadota</taxon>
        <taxon>Gammaproteobacteria</taxon>
        <taxon>Alteromonadales</taxon>
        <taxon>Pseudoalteromonadaceae</taxon>
        <taxon>Pseudoalteromonas</taxon>
    </lineage>
</organism>
<feature type="signal peptide" evidence="1">
    <location>
        <begin position="1"/>
        <end position="21"/>
    </location>
</feature>
<gene>
    <name evidence="2" type="ORF">PAUR_a3062</name>
</gene>
<keyword evidence="3" id="KW-1185">Reference proteome</keyword>
<feature type="chain" id="PRO_5045911822" description="Exopolysaccharide biosynthesis protein YbjH" evidence="1">
    <location>
        <begin position="22"/>
        <end position="708"/>
    </location>
</feature>
<keyword evidence="1" id="KW-0732">Signal</keyword>
<sequence>MRKKTNTMIWSCFIASSPAMAAITDNQSFYGYTGLINIPNAYTADFGSLHTQYNNQLEFRQDIVDGHNFTINAGVFKGLEVGGKIASVSIHDNLFHETAKDNKQIRDLSFNAKYQLPFVPHEWFSLAIGAQDIGGAANNYKAYYAVATKRLGDFDLTLGAGSTDNLTNRLDGAFAGVQWHATDWLSITAEHDGEAASSGVKVHVPKKWLSNNLAISLAANYYDHKQSEDDIYFGVNLKYQLNKSEHKSYRPVKPAPQMVSITSDSNTPKVNAAALTSQRSQQADNTVSKGKPSLLKSKVVTHNATDSELEQTAMAFKAALLADGFENIHVGYSLSSVHIIIENHVFNQNELDAIGLILGRLQAHFNYPGMDFNLVLQKLEVPQIQISGQLDEYRDFIQSGSAPNLAITNRVNIQHGGLTWVNFGSTNSPYYKPRLTLSPDIVKGVATELGVLDYSLALKAQLEVPVWQGGSFVATGTQGVATSDDFKDNKPFTRFRHKDGLTSLTYKQNWQLSFNIYNQTQIGYYYDFTDYLGFKHQSMWMSEDGRHQVSAQLGYFDYQDYDGDKTVYNTSYQYNLSEYDISLSASVGKFFNKDSGYKLTSKFWFGDTSLDIYYLDTTGRFVGVGLTVPLTPRKDYTTPYGVLKGKSNWRERIQTRVGNDANTVAFGLAQLPFNDTSIETELFNQSRLSESYIQHHLPRLREAYKTHK</sequence>
<dbReference type="RefSeq" id="WP_225738359.1">
    <property type="nucleotide sequence ID" value="NZ_AQGV01000012.1"/>
</dbReference>
<evidence type="ECO:0000313" key="3">
    <source>
        <dbReference type="Proteomes" id="UP000615755"/>
    </source>
</evidence>
<reference evidence="2 3" key="1">
    <citation type="submission" date="2015-03" db="EMBL/GenBank/DDBJ databases">
        <title>Genome sequence of Pseudoalteromonas aurantia.</title>
        <authorList>
            <person name="Xie B.-B."/>
            <person name="Rong J.-C."/>
            <person name="Qin Q.-L."/>
            <person name="Zhang Y.-Z."/>
        </authorList>
    </citation>
    <scope>NUCLEOTIDE SEQUENCE [LARGE SCALE GENOMIC DNA]</scope>
    <source>
        <strain evidence="2 3">208</strain>
    </source>
</reference>
<dbReference type="SUPFAM" id="SSF56935">
    <property type="entry name" value="Porins"/>
    <property type="match status" value="1"/>
</dbReference>
<evidence type="ECO:0008006" key="4">
    <source>
        <dbReference type="Google" id="ProtNLM"/>
    </source>
</evidence>
<comment type="caution">
    <text evidence="2">The sequence shown here is derived from an EMBL/GenBank/DDBJ whole genome shotgun (WGS) entry which is preliminary data.</text>
</comment>